<protein>
    <recommendedName>
        <fullName evidence="2">B box-type domain-containing protein</fullName>
    </recommendedName>
</protein>
<dbReference type="InterPro" id="IPR011042">
    <property type="entry name" value="6-blade_b-propeller_TolB-like"/>
</dbReference>
<dbReference type="InterPro" id="IPR000315">
    <property type="entry name" value="Znf_B-box"/>
</dbReference>
<feature type="domain" description="B box-type" evidence="2">
    <location>
        <begin position="152"/>
        <end position="195"/>
    </location>
</feature>
<dbReference type="Gene3D" id="4.10.830.40">
    <property type="match status" value="1"/>
</dbReference>
<dbReference type="Pfam" id="PF00643">
    <property type="entry name" value="zf-B_box"/>
    <property type="match status" value="2"/>
</dbReference>
<gene>
    <name evidence="3" type="ORF">MEDL_2936</name>
</gene>
<evidence type="ECO:0000256" key="1">
    <source>
        <dbReference type="PROSITE-ProRule" id="PRU00024"/>
    </source>
</evidence>
<keyword evidence="1" id="KW-0863">Zinc-finger</keyword>
<dbReference type="InterPro" id="IPR047153">
    <property type="entry name" value="TRIM45/56/19-like"/>
</dbReference>
<dbReference type="PANTHER" id="PTHR25462:SF296">
    <property type="entry name" value="MEIOTIC P26, ISOFORM F"/>
    <property type="match status" value="1"/>
</dbReference>
<evidence type="ECO:0000313" key="3">
    <source>
        <dbReference type="EMBL" id="CAG2187467.1"/>
    </source>
</evidence>
<dbReference type="SUPFAM" id="SSF57845">
    <property type="entry name" value="B-box zinc-binding domain"/>
    <property type="match status" value="2"/>
</dbReference>
<feature type="domain" description="B box-type" evidence="2">
    <location>
        <begin position="585"/>
        <end position="635"/>
    </location>
</feature>
<keyword evidence="4" id="KW-1185">Reference proteome</keyword>
<dbReference type="EMBL" id="CAJPWZ010000169">
    <property type="protein sequence ID" value="CAG2187467.1"/>
    <property type="molecule type" value="Genomic_DNA"/>
</dbReference>
<dbReference type="PANTHER" id="PTHR25462">
    <property type="entry name" value="BONUS, ISOFORM C-RELATED"/>
    <property type="match status" value="1"/>
</dbReference>
<dbReference type="Gene3D" id="3.30.160.60">
    <property type="entry name" value="Classic Zinc Finger"/>
    <property type="match status" value="2"/>
</dbReference>
<dbReference type="CDD" id="cd19776">
    <property type="entry name" value="Bbox2_TRIM25_C-IV"/>
    <property type="match status" value="1"/>
</dbReference>
<organism evidence="3 4">
    <name type="scientific">Mytilus edulis</name>
    <name type="common">Blue mussel</name>
    <dbReference type="NCBI Taxonomy" id="6550"/>
    <lineage>
        <taxon>Eukaryota</taxon>
        <taxon>Metazoa</taxon>
        <taxon>Spiralia</taxon>
        <taxon>Lophotrochozoa</taxon>
        <taxon>Mollusca</taxon>
        <taxon>Bivalvia</taxon>
        <taxon>Autobranchia</taxon>
        <taxon>Pteriomorphia</taxon>
        <taxon>Mytilida</taxon>
        <taxon>Mytiloidea</taxon>
        <taxon>Mytilidae</taxon>
        <taxon>Mytilinae</taxon>
        <taxon>Mytilus</taxon>
    </lineage>
</organism>
<comment type="caution">
    <text evidence="3">The sequence shown here is derived from an EMBL/GenBank/DDBJ whole genome shotgun (WGS) entry which is preliminary data.</text>
</comment>
<evidence type="ECO:0000259" key="2">
    <source>
        <dbReference type="PROSITE" id="PS50119"/>
    </source>
</evidence>
<accession>A0A8S3PW75</accession>
<feature type="domain" description="B box-type" evidence="2">
    <location>
        <begin position="650"/>
        <end position="688"/>
    </location>
</feature>
<sequence>MILRELETIHSSSLVVSMLSPLPCQLLIIFLSEEKAIQKMTLCIRMMDNSLTTDAVSDLILLSKAMSEVPLNANPEIQDVSAIPDDGSMVSKLNTKCGPCGYDDTKKNAKKWCAICEEGFCEECEKSHKSMNVSRNHKMISIEDYCQIHDITVNLNCGIHGKRLDLYCKKHDTPVCVICISSEHKSCASSDVISIDEASQHAKKSIALSDLEETISKSLENAKDCINDRKMALKTMDKDEQAIRKMIKDTRMCINTYLDELERNLLLDLTAKHVNCKFKYTKILNRLKQIEKEIVNIREQTLQMKRFKSDLKVFLGTHQLNTKILEKLGSLKEEINDSTNNRIAIEIHPMINSFMKEVKRFGVIKVTETKADLELKDAKVDQAQIQIHGILQDICNFSLQLKQKFDLKQPTKSITGCIVLPDNRIIIADYFGSGKLIEYNIDGNNIREIPVSDEPYDLTAVATDRIAVTYGSFQYLEIINRNNDNERKKVPCGSYCWGISYQDQRLYVFVNGRGIVVMDLNGEKINTIDTNLSSVYYIATTNDRIYYTDQGNNTVHCCSINGKDSKVLLTDQDELDKPGAVYYCKEKKMCGPCKFDGRTNNAKLWCTNCEEGFCEECEKSHKSMKVLRQHTMISMEDYRKFEDITIKMNCEIHGKKLDLYCKEHEMAVCVTCIASEHKSCSSSDVISIEKASTRAKQSAADLEDLISRTLENFKYFINNREIALEKLDKDEQTIRKMIKDTRLNLNEYLNELKATIRFKIKARKLSITILN</sequence>
<dbReference type="Gene3D" id="2.120.10.30">
    <property type="entry name" value="TolB, C-terminal domain"/>
    <property type="match status" value="1"/>
</dbReference>
<proteinExistence type="predicted"/>
<dbReference type="AlphaFoldDB" id="A0A8S3PW75"/>
<name>A0A8S3PW75_MYTED</name>
<dbReference type="Proteomes" id="UP000683360">
    <property type="component" value="Unassembled WGS sequence"/>
</dbReference>
<evidence type="ECO:0000313" key="4">
    <source>
        <dbReference type="Proteomes" id="UP000683360"/>
    </source>
</evidence>
<keyword evidence="1" id="KW-0479">Metal-binding</keyword>
<feature type="domain" description="B box-type" evidence="2">
    <location>
        <begin position="92"/>
        <end position="142"/>
    </location>
</feature>
<dbReference type="CDD" id="cd19769">
    <property type="entry name" value="Bbox2_TRIM16-like"/>
    <property type="match status" value="1"/>
</dbReference>
<dbReference type="GO" id="GO:0008270">
    <property type="term" value="F:zinc ion binding"/>
    <property type="evidence" value="ECO:0007669"/>
    <property type="project" value="UniProtKB-KW"/>
</dbReference>
<dbReference type="OrthoDB" id="6184748at2759"/>
<dbReference type="PROSITE" id="PS50119">
    <property type="entry name" value="ZF_BBOX"/>
    <property type="match status" value="4"/>
</dbReference>
<dbReference type="SUPFAM" id="SSF101898">
    <property type="entry name" value="NHL repeat"/>
    <property type="match status" value="1"/>
</dbReference>
<reference evidence="3" key="1">
    <citation type="submission" date="2021-03" db="EMBL/GenBank/DDBJ databases">
        <authorList>
            <person name="Bekaert M."/>
        </authorList>
    </citation>
    <scope>NUCLEOTIDE SEQUENCE</scope>
</reference>
<dbReference type="SMART" id="SM00336">
    <property type="entry name" value="BBOX"/>
    <property type="match status" value="4"/>
</dbReference>
<dbReference type="GO" id="GO:0061630">
    <property type="term" value="F:ubiquitin protein ligase activity"/>
    <property type="evidence" value="ECO:0007669"/>
    <property type="project" value="TreeGrafter"/>
</dbReference>
<keyword evidence="1" id="KW-0862">Zinc</keyword>